<feature type="region of interest" description="Disordered" evidence="10">
    <location>
        <begin position="255"/>
        <end position="278"/>
    </location>
</feature>
<organism evidence="12 13">
    <name type="scientific">Agrococcus terreus</name>
    <dbReference type="NCBI Taxonomy" id="574649"/>
    <lineage>
        <taxon>Bacteria</taxon>
        <taxon>Bacillati</taxon>
        <taxon>Actinomycetota</taxon>
        <taxon>Actinomycetes</taxon>
        <taxon>Micrococcales</taxon>
        <taxon>Microbacteriaceae</taxon>
        <taxon>Agrococcus</taxon>
    </lineage>
</organism>
<gene>
    <name evidence="12" type="ORF">GCM10010968_12350</name>
</gene>
<evidence type="ECO:0000259" key="11">
    <source>
        <dbReference type="Pfam" id="PF00535"/>
    </source>
</evidence>
<dbReference type="InterPro" id="IPR029044">
    <property type="entry name" value="Nucleotide-diphossugar_trans"/>
</dbReference>
<proteinExistence type="inferred from homology"/>
<comment type="caution">
    <text evidence="12">The sequence shown here is derived from an EMBL/GenBank/DDBJ whole genome shotgun (WGS) entry which is preliminary data.</text>
</comment>
<sequence>MAPDAPSVSVVIPVRDDAAALERCLARLAAQAVTPLEVLVVDNGSVDGSAAVARAAGVTVLHEDEPGILAAAARGFDAASGDVLARCDADSVVPRDWVARIRDAFAADPELDGLTGPGRFHDLPAPWSAVASAAYAAGTFVAAGAAIANVPLWGSNMAIRRERWHALADRLDRTDPHVHDDLAIAMALGPRARVRFDPRLRVAAEGRIFRSPADARRRVALAMRTFRRGWAVEGGPGERWARRLGGRAGDGLADRAAARRLRLGPPPEGRAPEGRRAA</sequence>
<evidence type="ECO:0000256" key="7">
    <source>
        <dbReference type="ARBA" id="ARBA00037904"/>
    </source>
</evidence>
<protein>
    <recommendedName>
        <fullName evidence="9">4,4'-diaponeurosporenoate glycosyltransferase</fullName>
    </recommendedName>
</protein>
<evidence type="ECO:0000256" key="1">
    <source>
        <dbReference type="ARBA" id="ARBA00004236"/>
    </source>
</evidence>
<comment type="subcellular location">
    <subcellularLocation>
        <location evidence="1">Cell membrane</location>
    </subcellularLocation>
</comment>
<dbReference type="SUPFAM" id="SSF53448">
    <property type="entry name" value="Nucleotide-diphospho-sugar transferases"/>
    <property type="match status" value="1"/>
</dbReference>
<name>A0ABQ2KGT8_9MICO</name>
<evidence type="ECO:0000256" key="8">
    <source>
        <dbReference type="ARBA" id="ARBA00038120"/>
    </source>
</evidence>
<evidence type="ECO:0000256" key="10">
    <source>
        <dbReference type="SAM" id="MobiDB-lite"/>
    </source>
</evidence>
<dbReference type="PANTHER" id="PTHR43646:SF2">
    <property type="entry name" value="GLYCOSYLTRANSFERASE 2-LIKE DOMAIN-CONTAINING PROTEIN"/>
    <property type="match status" value="1"/>
</dbReference>
<reference evidence="13" key="1">
    <citation type="journal article" date="2019" name="Int. J. Syst. Evol. Microbiol.">
        <title>The Global Catalogue of Microorganisms (GCM) 10K type strain sequencing project: providing services to taxonomists for standard genome sequencing and annotation.</title>
        <authorList>
            <consortium name="The Broad Institute Genomics Platform"/>
            <consortium name="The Broad Institute Genome Sequencing Center for Infectious Disease"/>
            <person name="Wu L."/>
            <person name="Ma J."/>
        </authorList>
    </citation>
    <scope>NUCLEOTIDE SEQUENCE [LARGE SCALE GENOMIC DNA]</scope>
    <source>
        <strain evidence="13">CGMCC 1.6960</strain>
    </source>
</reference>
<dbReference type="EMBL" id="BMLM01000001">
    <property type="protein sequence ID" value="GGN82473.1"/>
    <property type="molecule type" value="Genomic_DNA"/>
</dbReference>
<dbReference type="GO" id="GO:0016787">
    <property type="term" value="F:hydrolase activity"/>
    <property type="evidence" value="ECO:0007669"/>
    <property type="project" value="UniProtKB-KW"/>
</dbReference>
<accession>A0ABQ2KGT8</accession>
<comment type="pathway">
    <text evidence="7">Carotenoid biosynthesis; staphyloxanthin biosynthesis; staphyloxanthin from farnesyl diphosphate: step 4/5.</text>
</comment>
<keyword evidence="4" id="KW-0808">Transferase</keyword>
<dbReference type="Gene3D" id="3.90.550.10">
    <property type="entry name" value="Spore Coat Polysaccharide Biosynthesis Protein SpsA, Chain A"/>
    <property type="match status" value="1"/>
</dbReference>
<dbReference type="InterPro" id="IPR001173">
    <property type="entry name" value="Glyco_trans_2-like"/>
</dbReference>
<keyword evidence="13" id="KW-1185">Reference proteome</keyword>
<feature type="domain" description="Glycosyltransferase 2-like" evidence="11">
    <location>
        <begin position="9"/>
        <end position="109"/>
    </location>
</feature>
<dbReference type="PANTHER" id="PTHR43646">
    <property type="entry name" value="GLYCOSYLTRANSFERASE"/>
    <property type="match status" value="1"/>
</dbReference>
<keyword evidence="3" id="KW-0328">Glycosyltransferase</keyword>
<evidence type="ECO:0000256" key="2">
    <source>
        <dbReference type="ARBA" id="ARBA00022475"/>
    </source>
</evidence>
<evidence type="ECO:0000256" key="3">
    <source>
        <dbReference type="ARBA" id="ARBA00022676"/>
    </source>
</evidence>
<evidence type="ECO:0000256" key="4">
    <source>
        <dbReference type="ARBA" id="ARBA00022679"/>
    </source>
</evidence>
<dbReference type="Proteomes" id="UP000626982">
    <property type="component" value="Unassembled WGS sequence"/>
</dbReference>
<evidence type="ECO:0000313" key="13">
    <source>
        <dbReference type="Proteomes" id="UP000626982"/>
    </source>
</evidence>
<dbReference type="CDD" id="cd00761">
    <property type="entry name" value="Glyco_tranf_GTA_type"/>
    <property type="match status" value="1"/>
</dbReference>
<keyword evidence="5" id="KW-0472">Membrane</keyword>
<keyword evidence="2" id="KW-1003">Cell membrane</keyword>
<evidence type="ECO:0000256" key="5">
    <source>
        <dbReference type="ARBA" id="ARBA00023136"/>
    </source>
</evidence>
<evidence type="ECO:0000313" key="12">
    <source>
        <dbReference type="EMBL" id="GGN82473.1"/>
    </source>
</evidence>
<keyword evidence="12" id="KW-0378">Hydrolase</keyword>
<evidence type="ECO:0000256" key="6">
    <source>
        <dbReference type="ARBA" id="ARBA00037281"/>
    </source>
</evidence>
<dbReference type="Pfam" id="PF00535">
    <property type="entry name" value="Glycos_transf_2"/>
    <property type="match status" value="1"/>
</dbReference>
<evidence type="ECO:0000256" key="9">
    <source>
        <dbReference type="ARBA" id="ARBA00040345"/>
    </source>
</evidence>
<comment type="similarity">
    <text evidence="8">Belongs to the glycosyltransferase 2 family. CrtQ subfamily.</text>
</comment>
<comment type="function">
    <text evidence="6">Catalyzes the glycosylation of 4,4'-diaponeurosporenoate, i.e. the esterification of glucose at the C1'' position with the carboxyl group of 4,4'-diaponeurosporenic acid, to form glycosyl-4,4'-diaponeurosporenoate. This is a step in the biosynthesis of staphyloxanthin, an orange pigment present in most staphylococci strains.</text>
</comment>
<dbReference type="RefSeq" id="WP_229679516.1">
    <property type="nucleotide sequence ID" value="NZ_BMLM01000001.1"/>
</dbReference>